<evidence type="ECO:0000256" key="4">
    <source>
        <dbReference type="ARBA" id="ARBA00023163"/>
    </source>
</evidence>
<dbReference type="Proteomes" id="UP000055019">
    <property type="component" value="Unassembled WGS sequence"/>
</dbReference>
<sequence length="141" mass="15623">MREDLMIALSADHPLAKSSSISARELRNEAFIVPQFSESEGLGEILANLGRRGGFDAEPRYRVADFITALCMTTAGYGVVLVPHSMKSLAPADVAFRAIGDYRDEIELALAYRTREVAPCVKKFVDATIARYPRQSSSRRR</sequence>
<evidence type="ECO:0000313" key="6">
    <source>
        <dbReference type="EMBL" id="SAL82860.1"/>
    </source>
</evidence>
<evidence type="ECO:0000313" key="7">
    <source>
        <dbReference type="Proteomes" id="UP000055019"/>
    </source>
</evidence>
<dbReference type="SUPFAM" id="SSF53850">
    <property type="entry name" value="Periplasmic binding protein-like II"/>
    <property type="match status" value="1"/>
</dbReference>
<dbReference type="GO" id="GO:0032993">
    <property type="term" value="C:protein-DNA complex"/>
    <property type="evidence" value="ECO:0007669"/>
    <property type="project" value="TreeGrafter"/>
</dbReference>
<feature type="domain" description="LysR substrate-binding" evidence="5">
    <location>
        <begin position="2"/>
        <end position="128"/>
    </location>
</feature>
<organism evidence="6 7">
    <name type="scientific">Caballeronia arvi</name>
    <dbReference type="NCBI Taxonomy" id="1777135"/>
    <lineage>
        <taxon>Bacteria</taxon>
        <taxon>Pseudomonadati</taxon>
        <taxon>Pseudomonadota</taxon>
        <taxon>Betaproteobacteria</taxon>
        <taxon>Burkholderiales</taxon>
        <taxon>Burkholderiaceae</taxon>
        <taxon>Caballeronia</taxon>
    </lineage>
</organism>
<gene>
    <name evidence="6" type="ORF">AWB74_06407</name>
</gene>
<dbReference type="CDD" id="cd08414">
    <property type="entry name" value="PBP2_LTTR_aromatics_like"/>
    <property type="match status" value="1"/>
</dbReference>
<reference evidence="6" key="1">
    <citation type="submission" date="2016-01" db="EMBL/GenBank/DDBJ databases">
        <authorList>
            <person name="Peeters C."/>
        </authorList>
    </citation>
    <scope>NUCLEOTIDE SEQUENCE [LARGE SCALE GENOMIC DNA]</scope>
    <source>
        <strain evidence="6">LMG 29317</strain>
    </source>
</reference>
<dbReference type="AlphaFoldDB" id="A0A158KQK2"/>
<keyword evidence="7" id="KW-1185">Reference proteome</keyword>
<dbReference type="Gene3D" id="3.40.190.10">
    <property type="entry name" value="Periplasmic binding protein-like II"/>
    <property type="match status" value="2"/>
</dbReference>
<dbReference type="PANTHER" id="PTHR30346">
    <property type="entry name" value="TRANSCRIPTIONAL DUAL REGULATOR HCAR-RELATED"/>
    <property type="match status" value="1"/>
</dbReference>
<dbReference type="GO" id="GO:0003677">
    <property type="term" value="F:DNA binding"/>
    <property type="evidence" value="ECO:0007669"/>
    <property type="project" value="UniProtKB-KW"/>
</dbReference>
<dbReference type="Pfam" id="PF03466">
    <property type="entry name" value="LysR_substrate"/>
    <property type="match status" value="1"/>
</dbReference>
<evidence type="ECO:0000259" key="5">
    <source>
        <dbReference type="Pfam" id="PF03466"/>
    </source>
</evidence>
<evidence type="ECO:0000256" key="2">
    <source>
        <dbReference type="ARBA" id="ARBA00023015"/>
    </source>
</evidence>
<protein>
    <submittedName>
        <fullName evidence="6">LysR family transcriptional regulator</fullName>
    </submittedName>
</protein>
<keyword evidence="4" id="KW-0804">Transcription</keyword>
<proteinExistence type="inferred from homology"/>
<dbReference type="PANTHER" id="PTHR30346:SF17">
    <property type="entry name" value="LYSR FAMILY TRANSCRIPTIONAL REGULATOR"/>
    <property type="match status" value="1"/>
</dbReference>
<accession>A0A158KQK2</accession>
<comment type="caution">
    <text evidence="6">The sequence shown here is derived from an EMBL/GenBank/DDBJ whole genome shotgun (WGS) entry which is preliminary data.</text>
</comment>
<keyword evidence="2" id="KW-0805">Transcription regulation</keyword>
<comment type="similarity">
    <text evidence="1">Belongs to the LysR transcriptional regulatory family.</text>
</comment>
<dbReference type="GO" id="GO:0003700">
    <property type="term" value="F:DNA-binding transcription factor activity"/>
    <property type="evidence" value="ECO:0007669"/>
    <property type="project" value="TreeGrafter"/>
</dbReference>
<dbReference type="InterPro" id="IPR005119">
    <property type="entry name" value="LysR_subst-bd"/>
</dbReference>
<keyword evidence="3" id="KW-0238">DNA-binding</keyword>
<evidence type="ECO:0000256" key="1">
    <source>
        <dbReference type="ARBA" id="ARBA00009437"/>
    </source>
</evidence>
<evidence type="ECO:0000256" key="3">
    <source>
        <dbReference type="ARBA" id="ARBA00023125"/>
    </source>
</evidence>
<dbReference type="EMBL" id="FCOM02000044">
    <property type="protein sequence ID" value="SAL82860.1"/>
    <property type="molecule type" value="Genomic_DNA"/>
</dbReference>
<name>A0A158KQK2_9BURK</name>